<feature type="transmembrane region" description="Helical" evidence="3">
    <location>
        <begin position="18"/>
        <end position="41"/>
    </location>
</feature>
<dbReference type="Proteomes" id="UP001341840">
    <property type="component" value="Unassembled WGS sequence"/>
</dbReference>
<evidence type="ECO:0000313" key="5">
    <source>
        <dbReference type="Proteomes" id="UP001341840"/>
    </source>
</evidence>
<keyword evidence="5" id="KW-1185">Reference proteome</keyword>
<dbReference type="InterPro" id="IPR036396">
    <property type="entry name" value="Cyt_P450_sf"/>
</dbReference>
<keyword evidence="3" id="KW-0472">Membrane</keyword>
<dbReference type="EMBL" id="JASCZI010181334">
    <property type="protein sequence ID" value="MED6182046.1"/>
    <property type="molecule type" value="Genomic_DNA"/>
</dbReference>
<keyword evidence="2" id="KW-0479">Metal-binding</keyword>
<keyword evidence="2" id="KW-0560">Oxidoreductase</keyword>
<dbReference type="PANTHER" id="PTHR47950:SF30">
    <property type="entry name" value="CYTOCHROME P450 FAMILY PROTEIN"/>
    <property type="match status" value="1"/>
</dbReference>
<keyword evidence="3" id="KW-1133">Transmembrane helix</keyword>
<dbReference type="InterPro" id="IPR017972">
    <property type="entry name" value="Cyt_P450_CS"/>
</dbReference>
<evidence type="ECO:0000313" key="4">
    <source>
        <dbReference type="EMBL" id="MED6182046.1"/>
    </source>
</evidence>
<dbReference type="PROSITE" id="PS00086">
    <property type="entry name" value="CYTOCHROME_P450"/>
    <property type="match status" value="1"/>
</dbReference>
<accession>A0ABU6W9H3</accession>
<dbReference type="InterPro" id="IPR001128">
    <property type="entry name" value="Cyt_P450"/>
</dbReference>
<proteinExistence type="inferred from homology"/>
<dbReference type="SUPFAM" id="SSF48264">
    <property type="entry name" value="Cytochrome P450"/>
    <property type="match status" value="1"/>
</dbReference>
<evidence type="ECO:0000256" key="2">
    <source>
        <dbReference type="RuleBase" id="RU000461"/>
    </source>
</evidence>
<dbReference type="PANTHER" id="PTHR47950">
    <property type="entry name" value="CYTOCHROME P450, FAMILY 76, SUBFAMILY C, POLYPEPTIDE 5-RELATED"/>
    <property type="match status" value="1"/>
</dbReference>
<dbReference type="PRINTS" id="PR00385">
    <property type="entry name" value="P450"/>
</dbReference>
<name>A0ABU6W9H3_9FABA</name>
<gene>
    <name evidence="4" type="ORF">PIB30_025122</name>
</gene>
<dbReference type="Gene3D" id="1.10.630.10">
    <property type="entry name" value="Cytochrome P450"/>
    <property type="match status" value="1"/>
</dbReference>
<reference evidence="4 5" key="1">
    <citation type="journal article" date="2023" name="Plants (Basel)">
        <title>Bridging the Gap: Combining Genomics and Transcriptomics Approaches to Understand Stylosanthes scabra, an Orphan Legume from the Brazilian Caatinga.</title>
        <authorList>
            <person name="Ferreira-Neto J.R.C."/>
            <person name="da Silva M.D."/>
            <person name="Binneck E."/>
            <person name="de Melo N.F."/>
            <person name="da Silva R.H."/>
            <person name="de Melo A.L.T.M."/>
            <person name="Pandolfi V."/>
            <person name="Bustamante F.O."/>
            <person name="Brasileiro-Vidal A.C."/>
            <person name="Benko-Iseppon A.M."/>
        </authorList>
    </citation>
    <scope>NUCLEOTIDE SEQUENCE [LARGE SCALE GENOMIC DNA]</scope>
    <source>
        <tissue evidence="4">Leaves</tissue>
    </source>
</reference>
<keyword evidence="2" id="KW-0349">Heme</keyword>
<comment type="caution">
    <text evidence="4">The sequence shown here is derived from an EMBL/GenBank/DDBJ whole genome shotgun (WGS) entry which is preliminary data.</text>
</comment>
<sequence length="528" mass="60207">MEEVGSHYWRSLFTNMDYYYLTLTLMILSFLVSKLLFYFIVQKQHSKLLPPGPKQYPIIGNLLQVLLIRKNNSNALESFMNLSKTYGPIITFKLGTLTSISVYSPEIAKEVLQKNDIILANRRVPYTFFTAMKEHSKNSIIALPSSSTKWRVYRKACATRIFSTQQLDSTQILRKRKVHELLDFLHECYKKGEAVNIGEAIFKTMLNISSNSFISKNFVQYHDNGEKFKVFKDIAFGLTEESSRLCLGDFFPLLGFFGGRGARARTRERYAKLSAVFDGAIEERIRTRDLKADSSDCNDILDSLLDLVNEEGSELNRHDVLHLLIDLFIAAIDTTSSTLEWAMAELIHSPTKLHKLREELQQSLGKNGEFEESHILKLPYLNAVVKETLRLHPPGPMLIPHKANDDVELGGFIVPKNTQVVVNAWSIGRDSDIWANPISFEPERFLNSKIDFKGKHFEYIPFGSGRRICPGLPLALRSLSFILASLFYHFNWKVANGMNPEDIDMTCSYGLTMHKAQPLLLIPIPIKV</sequence>
<dbReference type="Pfam" id="PF00067">
    <property type="entry name" value="p450"/>
    <property type="match status" value="1"/>
</dbReference>
<dbReference type="InterPro" id="IPR002401">
    <property type="entry name" value="Cyt_P450_E_grp-I"/>
</dbReference>
<dbReference type="CDD" id="cd11073">
    <property type="entry name" value="CYP76-like"/>
    <property type="match status" value="1"/>
</dbReference>
<keyword evidence="2" id="KW-0503">Monooxygenase</keyword>
<keyword evidence="3" id="KW-0812">Transmembrane</keyword>
<dbReference type="PRINTS" id="PR00463">
    <property type="entry name" value="EP450I"/>
</dbReference>
<evidence type="ECO:0008006" key="6">
    <source>
        <dbReference type="Google" id="ProtNLM"/>
    </source>
</evidence>
<protein>
    <recommendedName>
        <fullName evidence="6">Cytochrome P450</fullName>
    </recommendedName>
</protein>
<keyword evidence="2" id="KW-0408">Iron</keyword>
<organism evidence="4 5">
    <name type="scientific">Stylosanthes scabra</name>
    <dbReference type="NCBI Taxonomy" id="79078"/>
    <lineage>
        <taxon>Eukaryota</taxon>
        <taxon>Viridiplantae</taxon>
        <taxon>Streptophyta</taxon>
        <taxon>Embryophyta</taxon>
        <taxon>Tracheophyta</taxon>
        <taxon>Spermatophyta</taxon>
        <taxon>Magnoliopsida</taxon>
        <taxon>eudicotyledons</taxon>
        <taxon>Gunneridae</taxon>
        <taxon>Pentapetalae</taxon>
        <taxon>rosids</taxon>
        <taxon>fabids</taxon>
        <taxon>Fabales</taxon>
        <taxon>Fabaceae</taxon>
        <taxon>Papilionoideae</taxon>
        <taxon>50 kb inversion clade</taxon>
        <taxon>dalbergioids sensu lato</taxon>
        <taxon>Dalbergieae</taxon>
        <taxon>Pterocarpus clade</taxon>
        <taxon>Stylosanthes</taxon>
    </lineage>
</organism>
<evidence type="ECO:0000256" key="1">
    <source>
        <dbReference type="ARBA" id="ARBA00010617"/>
    </source>
</evidence>
<comment type="similarity">
    <text evidence="1 2">Belongs to the cytochrome P450 family.</text>
</comment>
<evidence type="ECO:0000256" key="3">
    <source>
        <dbReference type="SAM" id="Phobius"/>
    </source>
</evidence>